<protein>
    <recommendedName>
        <fullName evidence="3">Flagellin</fullName>
    </recommendedName>
</protein>
<dbReference type="Proteomes" id="UP000575068">
    <property type="component" value="Unassembled WGS sequence"/>
</dbReference>
<dbReference type="GO" id="GO:0005198">
    <property type="term" value="F:structural molecule activity"/>
    <property type="evidence" value="ECO:0007669"/>
    <property type="project" value="UniProtKB-UniRule"/>
</dbReference>
<dbReference type="EMBL" id="JACHOV010000011">
    <property type="protein sequence ID" value="MBB4642464.1"/>
    <property type="molecule type" value="Genomic_DNA"/>
</dbReference>
<dbReference type="Pfam" id="PF00669">
    <property type="entry name" value="Flagellin_N"/>
    <property type="match status" value="1"/>
</dbReference>
<feature type="domain" description="Flagellin C-terminal" evidence="5">
    <location>
        <begin position="214"/>
        <end position="298"/>
    </location>
</feature>
<dbReference type="RefSeq" id="WP_184476588.1">
    <property type="nucleotide sequence ID" value="NZ_JACHOV010000011.1"/>
</dbReference>
<dbReference type="Pfam" id="PF00700">
    <property type="entry name" value="Flagellin_C"/>
    <property type="match status" value="1"/>
</dbReference>
<accession>A0A840HYK7</accession>
<dbReference type="PANTHER" id="PTHR42792">
    <property type="entry name" value="FLAGELLIN"/>
    <property type="match status" value="1"/>
</dbReference>
<dbReference type="Gene3D" id="1.20.1330.10">
    <property type="entry name" value="f41 fragment of flagellin, N-terminal domain"/>
    <property type="match status" value="1"/>
</dbReference>
<dbReference type="Gene3D" id="6.10.10.10">
    <property type="entry name" value="Flagellar export chaperone, C-terminal domain"/>
    <property type="match status" value="1"/>
</dbReference>
<dbReference type="SUPFAM" id="SSF64518">
    <property type="entry name" value="Phase 1 flagellin"/>
    <property type="match status" value="1"/>
</dbReference>
<comment type="caution">
    <text evidence="6">The sequence shown here is derived from an EMBL/GenBank/DDBJ whole genome shotgun (WGS) entry which is preliminary data.</text>
</comment>
<dbReference type="AlphaFoldDB" id="A0A840HYK7"/>
<dbReference type="GO" id="GO:0005576">
    <property type="term" value="C:extracellular region"/>
    <property type="evidence" value="ECO:0007669"/>
    <property type="project" value="UniProtKB-SubCell"/>
</dbReference>
<dbReference type="InterPro" id="IPR001029">
    <property type="entry name" value="Flagellin_N"/>
</dbReference>
<evidence type="ECO:0000256" key="3">
    <source>
        <dbReference type="RuleBase" id="RU362073"/>
    </source>
</evidence>
<dbReference type="InterPro" id="IPR042187">
    <property type="entry name" value="Flagellin_C_sub2"/>
</dbReference>
<evidence type="ECO:0000259" key="5">
    <source>
        <dbReference type="Pfam" id="PF00700"/>
    </source>
</evidence>
<evidence type="ECO:0000313" key="7">
    <source>
        <dbReference type="Proteomes" id="UP000575068"/>
    </source>
</evidence>
<dbReference type="GO" id="GO:0009288">
    <property type="term" value="C:bacterial-type flagellum"/>
    <property type="evidence" value="ECO:0007669"/>
    <property type="project" value="UniProtKB-SubCell"/>
</dbReference>
<name>A0A840HYK7_9SPHN</name>
<reference evidence="6 7" key="1">
    <citation type="submission" date="2020-08" db="EMBL/GenBank/DDBJ databases">
        <title>Genomic Encyclopedia of Type Strains, Phase IV (KMG-IV): sequencing the most valuable type-strain genomes for metagenomic binning, comparative biology and taxonomic classification.</title>
        <authorList>
            <person name="Goeker M."/>
        </authorList>
    </citation>
    <scope>NUCLEOTIDE SEQUENCE [LARGE SCALE GENOMIC DNA]</scope>
    <source>
        <strain evidence="6 7">DSM 7465</strain>
    </source>
</reference>
<organism evidence="6 7">
    <name type="scientific">Rhizorhapis suberifaciens</name>
    <name type="common">corky root of lettuce</name>
    <dbReference type="NCBI Taxonomy" id="13656"/>
    <lineage>
        <taxon>Bacteria</taxon>
        <taxon>Pseudomonadati</taxon>
        <taxon>Pseudomonadota</taxon>
        <taxon>Alphaproteobacteria</taxon>
        <taxon>Sphingomonadales</taxon>
        <taxon>Sphingomonadaceae</taxon>
        <taxon>Rhizorhapis</taxon>
    </lineage>
</organism>
<keyword evidence="3" id="KW-0964">Secreted</keyword>
<comment type="function">
    <text evidence="3">Flagellin is the subunit protein which polymerizes to form the filaments of bacterial flagella.</text>
</comment>
<keyword evidence="6" id="KW-0282">Flagellum</keyword>
<evidence type="ECO:0000256" key="2">
    <source>
        <dbReference type="ARBA" id="ARBA00023143"/>
    </source>
</evidence>
<dbReference type="PRINTS" id="PR00207">
    <property type="entry name" value="FLAGELLIN"/>
</dbReference>
<evidence type="ECO:0000259" key="4">
    <source>
        <dbReference type="Pfam" id="PF00669"/>
    </source>
</evidence>
<dbReference type="InterPro" id="IPR001492">
    <property type="entry name" value="Flagellin"/>
</dbReference>
<keyword evidence="6" id="KW-0966">Cell projection</keyword>
<feature type="domain" description="Flagellin N-terminal" evidence="4">
    <location>
        <begin position="4"/>
        <end position="140"/>
    </location>
</feature>
<evidence type="ECO:0000313" key="6">
    <source>
        <dbReference type="EMBL" id="MBB4642464.1"/>
    </source>
</evidence>
<dbReference type="PANTHER" id="PTHR42792:SF2">
    <property type="entry name" value="FLAGELLIN"/>
    <property type="match status" value="1"/>
</dbReference>
<evidence type="ECO:0000256" key="1">
    <source>
        <dbReference type="ARBA" id="ARBA00005709"/>
    </source>
</evidence>
<proteinExistence type="inferred from homology"/>
<keyword evidence="6" id="KW-0969">Cilium</keyword>
<gene>
    <name evidence="6" type="ORF">HNQ99_002795</name>
</gene>
<keyword evidence="7" id="KW-1185">Reference proteome</keyword>
<dbReference type="InterPro" id="IPR046358">
    <property type="entry name" value="Flagellin_C"/>
</dbReference>
<keyword evidence="2 3" id="KW-0975">Bacterial flagellum</keyword>
<comment type="subcellular location">
    <subcellularLocation>
        <location evidence="3">Secreted</location>
    </subcellularLocation>
    <subcellularLocation>
        <location evidence="3">Bacterial flagellum</location>
    </subcellularLocation>
</comment>
<sequence length="299" mass="30534">MTVIGTNVAAMRAGTAASNASIGLQKSMERLSSGKRINGSSDDAAGLAIASKMTSQIKGMEQAVRNANDGISLAQTADAAMGEISNLVQRVRELAVQASNGTLSNTDRESIQLEASELLKQVDDVANNTSFNGVKLTDGSTGSITIQAGSGAGQTISISLTDVNAVKLDIKDDADNTVTAGVPNAGTPTAAGGPGVGGGGISLENQANAVDALAKLDVALNTINEGRAKLGAVQNRLESAITNLTSQSTNLTEARSRIEDVDFSSETTEMAKSQILSQASTAMLAQANQSQQGVLQLIR</sequence>
<comment type="similarity">
    <text evidence="1 3">Belongs to the bacterial flagellin family.</text>
</comment>